<dbReference type="RefSeq" id="WP_252818055.1">
    <property type="nucleotide sequence ID" value="NZ_JAMXQS010000004.1"/>
</dbReference>
<evidence type="ECO:0000313" key="3">
    <source>
        <dbReference type="Proteomes" id="UP001205906"/>
    </source>
</evidence>
<feature type="compositionally biased region" description="Basic and acidic residues" evidence="1">
    <location>
        <begin position="53"/>
        <end position="69"/>
    </location>
</feature>
<evidence type="ECO:0000313" key="2">
    <source>
        <dbReference type="EMBL" id="MCO6049877.1"/>
    </source>
</evidence>
<evidence type="ECO:0000256" key="1">
    <source>
        <dbReference type="SAM" id="MobiDB-lite"/>
    </source>
</evidence>
<reference evidence="2 3" key="1">
    <citation type="submission" date="2022-06" db="EMBL/GenBank/DDBJ databases">
        <title>Mesorhizobium sp. strain RP14 Genome sequencing and assembly.</title>
        <authorList>
            <person name="Kim I."/>
        </authorList>
    </citation>
    <scope>NUCLEOTIDE SEQUENCE [LARGE SCALE GENOMIC DNA]</scope>
    <source>
        <strain evidence="3">RP14(2022)</strain>
    </source>
</reference>
<protein>
    <submittedName>
        <fullName evidence="2">Uncharacterized protein</fullName>
    </submittedName>
</protein>
<name>A0ABT1C4W0_9HYPH</name>
<sequence length="69" mass="8024">MQNTRSRLFRSAVDGRFVSSTFARRNPETTMSERRGGGSTHGAHRSCRTGRFVSRDFARRHPRETIRDR</sequence>
<feature type="region of interest" description="Disordered" evidence="1">
    <location>
        <begin position="20"/>
        <end position="69"/>
    </location>
</feature>
<dbReference type="Proteomes" id="UP001205906">
    <property type="component" value="Unassembled WGS sequence"/>
</dbReference>
<comment type="caution">
    <text evidence="2">The sequence shown here is derived from an EMBL/GenBank/DDBJ whole genome shotgun (WGS) entry which is preliminary data.</text>
</comment>
<organism evidence="2 3">
    <name type="scientific">Mesorhizobium liriopis</name>
    <dbReference type="NCBI Taxonomy" id="2953882"/>
    <lineage>
        <taxon>Bacteria</taxon>
        <taxon>Pseudomonadati</taxon>
        <taxon>Pseudomonadota</taxon>
        <taxon>Alphaproteobacteria</taxon>
        <taxon>Hyphomicrobiales</taxon>
        <taxon>Phyllobacteriaceae</taxon>
        <taxon>Mesorhizobium</taxon>
    </lineage>
</organism>
<proteinExistence type="predicted"/>
<keyword evidence="3" id="KW-1185">Reference proteome</keyword>
<dbReference type="EMBL" id="JAMXQS010000004">
    <property type="protein sequence ID" value="MCO6049877.1"/>
    <property type="molecule type" value="Genomic_DNA"/>
</dbReference>
<gene>
    <name evidence="2" type="ORF">NGM99_08725</name>
</gene>
<accession>A0ABT1C4W0</accession>
<feature type="compositionally biased region" description="Basic and acidic residues" evidence="1">
    <location>
        <begin position="25"/>
        <end position="36"/>
    </location>
</feature>